<evidence type="ECO:0000256" key="3">
    <source>
        <dbReference type="ARBA" id="ARBA00022989"/>
    </source>
</evidence>
<evidence type="ECO:0000256" key="5">
    <source>
        <dbReference type="SAM" id="Phobius"/>
    </source>
</evidence>
<keyword evidence="3 5" id="KW-1133">Transmembrane helix</keyword>
<keyword evidence="7" id="KW-1185">Reference proteome</keyword>
<evidence type="ECO:0000256" key="2">
    <source>
        <dbReference type="ARBA" id="ARBA00022692"/>
    </source>
</evidence>
<feature type="transmembrane region" description="Helical" evidence="5">
    <location>
        <begin position="41"/>
        <end position="61"/>
    </location>
</feature>
<gene>
    <name evidence="6" type="ORF">B0T11DRAFT_324620</name>
</gene>
<feature type="transmembrane region" description="Helical" evidence="5">
    <location>
        <begin position="15"/>
        <end position="34"/>
    </location>
</feature>
<dbReference type="EMBL" id="JAGPXD010000001">
    <property type="protein sequence ID" value="KAH7376749.1"/>
    <property type="molecule type" value="Genomic_DNA"/>
</dbReference>
<keyword evidence="4 5" id="KW-0472">Membrane</keyword>
<protein>
    <submittedName>
        <fullName evidence="6">RTA-like protein</fullName>
    </submittedName>
</protein>
<dbReference type="PANTHER" id="PTHR31465">
    <property type="entry name" value="PROTEIN RTA1-RELATED"/>
    <property type="match status" value="1"/>
</dbReference>
<evidence type="ECO:0000256" key="4">
    <source>
        <dbReference type="ARBA" id="ARBA00023136"/>
    </source>
</evidence>
<dbReference type="GO" id="GO:0016020">
    <property type="term" value="C:membrane"/>
    <property type="evidence" value="ECO:0007669"/>
    <property type="project" value="UniProtKB-SubCell"/>
</dbReference>
<dbReference type="PANTHER" id="PTHR31465:SF1">
    <property type="entry name" value="PROTEIN RTA1-RELATED"/>
    <property type="match status" value="1"/>
</dbReference>
<reference evidence="6" key="1">
    <citation type="journal article" date="2021" name="Nat. Commun.">
        <title>Genetic determinants of endophytism in the Arabidopsis root mycobiome.</title>
        <authorList>
            <person name="Mesny F."/>
            <person name="Miyauchi S."/>
            <person name="Thiergart T."/>
            <person name="Pickel B."/>
            <person name="Atanasova L."/>
            <person name="Karlsson M."/>
            <person name="Huettel B."/>
            <person name="Barry K.W."/>
            <person name="Haridas S."/>
            <person name="Chen C."/>
            <person name="Bauer D."/>
            <person name="Andreopoulos W."/>
            <person name="Pangilinan J."/>
            <person name="LaButti K."/>
            <person name="Riley R."/>
            <person name="Lipzen A."/>
            <person name="Clum A."/>
            <person name="Drula E."/>
            <person name="Henrissat B."/>
            <person name="Kohler A."/>
            <person name="Grigoriev I.V."/>
            <person name="Martin F.M."/>
            <person name="Hacquard S."/>
        </authorList>
    </citation>
    <scope>NUCLEOTIDE SEQUENCE</scope>
    <source>
        <strain evidence="6">MPI-CAGE-AT-0016</strain>
    </source>
</reference>
<accession>A0A8K0TQP9</accession>
<feature type="transmembrane region" description="Helical" evidence="5">
    <location>
        <begin position="203"/>
        <end position="224"/>
    </location>
</feature>
<dbReference type="OrthoDB" id="3358017at2759"/>
<feature type="transmembrane region" description="Helical" evidence="5">
    <location>
        <begin position="239"/>
        <end position="258"/>
    </location>
</feature>
<sequence length="279" mass="30679">MDEHRNPYKYTPSGAAAMIFLCCFAIFTLGHIFIIVHRRVWYFTPVAIGGILEVVGYAGRFLGNSDPSALGPFIMQTLCLLVSPTLFAASIYMVLGRLNTMLHAEPLSPVRPRWLTKIFVGGDIVSFVVQLAGAGMLSSASNFSLGKTIILVGLVVQILFFGLFVVAGGVFHVRLLKNPTPVSLRLDSGPSASWIRGPSNWRGVLYTLYAVSLLIFVRSLFRLIEYTGGSDGPLLTQEVWLYIFDSVLMLGVMVILILQHPNNFISNRASKHLSGEELL</sequence>
<evidence type="ECO:0000313" key="6">
    <source>
        <dbReference type="EMBL" id="KAH7376749.1"/>
    </source>
</evidence>
<feature type="transmembrane region" description="Helical" evidence="5">
    <location>
        <begin position="115"/>
        <end position="137"/>
    </location>
</feature>
<name>A0A8K0TQP9_9PEZI</name>
<keyword evidence="2 5" id="KW-0812">Transmembrane</keyword>
<proteinExistence type="predicted"/>
<feature type="transmembrane region" description="Helical" evidence="5">
    <location>
        <begin position="149"/>
        <end position="171"/>
    </location>
</feature>
<dbReference type="Pfam" id="PF04479">
    <property type="entry name" value="RTA1"/>
    <property type="match status" value="1"/>
</dbReference>
<dbReference type="InterPro" id="IPR007568">
    <property type="entry name" value="RTA1"/>
</dbReference>
<feature type="transmembrane region" description="Helical" evidence="5">
    <location>
        <begin position="73"/>
        <end position="95"/>
    </location>
</feature>
<comment type="subcellular location">
    <subcellularLocation>
        <location evidence="1">Membrane</location>
        <topology evidence="1">Multi-pass membrane protein</topology>
    </subcellularLocation>
</comment>
<dbReference type="Proteomes" id="UP000813385">
    <property type="component" value="Unassembled WGS sequence"/>
</dbReference>
<organism evidence="6 7">
    <name type="scientific">Plectosphaerella cucumerina</name>
    <dbReference type="NCBI Taxonomy" id="40658"/>
    <lineage>
        <taxon>Eukaryota</taxon>
        <taxon>Fungi</taxon>
        <taxon>Dikarya</taxon>
        <taxon>Ascomycota</taxon>
        <taxon>Pezizomycotina</taxon>
        <taxon>Sordariomycetes</taxon>
        <taxon>Hypocreomycetidae</taxon>
        <taxon>Glomerellales</taxon>
        <taxon>Plectosphaerellaceae</taxon>
        <taxon>Plectosphaerella</taxon>
    </lineage>
</organism>
<evidence type="ECO:0000256" key="1">
    <source>
        <dbReference type="ARBA" id="ARBA00004141"/>
    </source>
</evidence>
<evidence type="ECO:0000313" key="7">
    <source>
        <dbReference type="Proteomes" id="UP000813385"/>
    </source>
</evidence>
<dbReference type="AlphaFoldDB" id="A0A8K0TQP9"/>
<comment type="caution">
    <text evidence="6">The sequence shown here is derived from an EMBL/GenBank/DDBJ whole genome shotgun (WGS) entry which is preliminary data.</text>
</comment>